<organism evidence="3 4">
    <name type="scientific">Acropora cervicornis</name>
    <name type="common">Staghorn coral</name>
    <dbReference type="NCBI Taxonomy" id="6130"/>
    <lineage>
        <taxon>Eukaryota</taxon>
        <taxon>Metazoa</taxon>
        <taxon>Cnidaria</taxon>
        <taxon>Anthozoa</taxon>
        <taxon>Hexacorallia</taxon>
        <taxon>Scleractinia</taxon>
        <taxon>Astrocoeniina</taxon>
        <taxon>Acroporidae</taxon>
        <taxon>Acropora</taxon>
    </lineage>
</organism>
<name>A0AAD9VE02_ACRCE</name>
<evidence type="ECO:0000259" key="2">
    <source>
        <dbReference type="Pfam" id="PF12937"/>
    </source>
</evidence>
<dbReference type="InterPro" id="IPR036047">
    <property type="entry name" value="F-box-like_dom_sf"/>
</dbReference>
<dbReference type="PANTHER" id="PTHR13318">
    <property type="entry name" value="PARTNER OF PAIRED, ISOFORM B-RELATED"/>
    <property type="match status" value="1"/>
</dbReference>
<keyword evidence="4" id="KW-1185">Reference proteome</keyword>
<proteinExistence type="predicted"/>
<evidence type="ECO:0000313" key="3">
    <source>
        <dbReference type="EMBL" id="KAK2570425.1"/>
    </source>
</evidence>
<gene>
    <name evidence="3" type="ORF">P5673_005236</name>
</gene>
<dbReference type="InterPro" id="IPR006553">
    <property type="entry name" value="Leu-rich_rpt_Cys-con_subtyp"/>
</dbReference>
<dbReference type="Proteomes" id="UP001249851">
    <property type="component" value="Unassembled WGS sequence"/>
</dbReference>
<dbReference type="AlphaFoldDB" id="A0AAD9VE02"/>
<feature type="domain" description="F-box" evidence="2">
    <location>
        <begin position="236"/>
        <end position="276"/>
    </location>
</feature>
<accession>A0AAD9VE02</accession>
<dbReference type="Gene3D" id="3.80.10.10">
    <property type="entry name" value="Ribonuclease Inhibitor"/>
    <property type="match status" value="2"/>
</dbReference>
<dbReference type="EMBL" id="JARQWQ010000008">
    <property type="protein sequence ID" value="KAK2570425.1"/>
    <property type="molecule type" value="Genomic_DNA"/>
</dbReference>
<dbReference type="Pfam" id="PF12937">
    <property type="entry name" value="F-box-like"/>
    <property type="match status" value="1"/>
</dbReference>
<dbReference type="GO" id="GO:0031146">
    <property type="term" value="P:SCF-dependent proteasomal ubiquitin-dependent protein catabolic process"/>
    <property type="evidence" value="ECO:0007669"/>
    <property type="project" value="TreeGrafter"/>
</dbReference>
<dbReference type="SUPFAM" id="SSF81383">
    <property type="entry name" value="F-box domain"/>
    <property type="match status" value="1"/>
</dbReference>
<dbReference type="InterPro" id="IPR032675">
    <property type="entry name" value="LRR_dom_sf"/>
</dbReference>
<evidence type="ECO:0000256" key="1">
    <source>
        <dbReference type="ARBA" id="ARBA00022786"/>
    </source>
</evidence>
<reference evidence="3" key="1">
    <citation type="journal article" date="2023" name="G3 (Bethesda)">
        <title>Whole genome assembly and annotation of the endangered Caribbean coral Acropora cervicornis.</title>
        <authorList>
            <person name="Selwyn J.D."/>
            <person name="Vollmer S.V."/>
        </authorList>
    </citation>
    <scope>NUCLEOTIDE SEQUENCE</scope>
    <source>
        <strain evidence="3">K2</strain>
    </source>
</reference>
<dbReference type="SMART" id="SM00367">
    <property type="entry name" value="LRR_CC"/>
    <property type="match status" value="4"/>
</dbReference>
<keyword evidence="1" id="KW-0833">Ubl conjugation pathway</keyword>
<reference evidence="3" key="2">
    <citation type="journal article" date="2023" name="Science">
        <title>Genomic signatures of disease resistance in endangered staghorn corals.</title>
        <authorList>
            <person name="Vollmer S.V."/>
            <person name="Selwyn J.D."/>
            <person name="Despard B.A."/>
            <person name="Roesel C.L."/>
        </authorList>
    </citation>
    <scope>NUCLEOTIDE SEQUENCE</scope>
    <source>
        <strain evidence="3">K2</strain>
    </source>
</reference>
<dbReference type="InterPro" id="IPR001810">
    <property type="entry name" value="F-box_dom"/>
</dbReference>
<sequence>MENKFPVGDPIRQLAIKVVSFSSQYGGENSRTYGALNLVGNGNIFPSYGDYTQAFVLRTYGPWWDIAPSGKAPINKKAKRNVVSEDFVDLEFQEYVIPTKIEILETFNPGAVVRILALLWGREDSNSAICGQRWTILWSGEPQKCPSKARKFSPQLKKTQHPINLIRLEFNQQHQDYYTELDAVFLYGIPAPCLSSAEQKPSTSSTGANISLTARLLQKLSLKDDKDNSFQNGLFDILPSELIHHIFSFFELTDLSRAARTCRLFFQHCYDPVWYKDLDLKPYWNLVTNGTLDSLRTRCSATEKLDLSWSGPYNAVRASSFCRFVEHCGKLDLQSCNSKSLSQGWMENLNALKNLKKINLYRVSQVTDYEMNRKGLQHLNLGGCASFLDGDRLMEDLVSLDLWRNKGLTPDGVICLADGCILLQELDIGTNVSSPSCVAYLASKCRKLRKLFLTAIRCIDDGVVDALSNNCSDLEQVDVLGTGLIQSNSITRLLGQCKRLQFLDVSFCSQLSTEFIRNLQGSYPNVNFKKSFVVNEDPL</sequence>
<comment type="caution">
    <text evidence="3">The sequence shown here is derived from an EMBL/GenBank/DDBJ whole genome shotgun (WGS) entry which is preliminary data.</text>
</comment>
<evidence type="ECO:0000313" key="4">
    <source>
        <dbReference type="Proteomes" id="UP001249851"/>
    </source>
</evidence>
<dbReference type="GO" id="GO:0019005">
    <property type="term" value="C:SCF ubiquitin ligase complex"/>
    <property type="evidence" value="ECO:0007669"/>
    <property type="project" value="TreeGrafter"/>
</dbReference>
<protein>
    <submittedName>
        <fullName evidence="3">F-box/LRR-repeat protein 4</fullName>
    </submittedName>
</protein>
<dbReference type="CDD" id="cd22117">
    <property type="entry name" value="F-box_FBXL4"/>
    <property type="match status" value="1"/>
</dbReference>
<dbReference type="SUPFAM" id="SSF52047">
    <property type="entry name" value="RNI-like"/>
    <property type="match status" value="1"/>
</dbReference>